<dbReference type="GO" id="GO:0008270">
    <property type="term" value="F:zinc ion binding"/>
    <property type="evidence" value="ECO:0007669"/>
    <property type="project" value="InterPro"/>
</dbReference>
<proteinExistence type="predicted"/>
<dbReference type="GO" id="GO:0000981">
    <property type="term" value="F:DNA-binding transcription factor activity, RNA polymerase II-specific"/>
    <property type="evidence" value="ECO:0007669"/>
    <property type="project" value="InterPro"/>
</dbReference>
<dbReference type="PROSITE" id="PS00463">
    <property type="entry name" value="ZN2_CY6_FUNGAL_1"/>
    <property type="match status" value="1"/>
</dbReference>
<comment type="caution">
    <text evidence="4">The sequence shown here is derived from an EMBL/GenBank/DDBJ whole genome shotgun (WGS) entry which is preliminary data.</text>
</comment>
<dbReference type="OrthoDB" id="4356994at2759"/>
<dbReference type="InterPro" id="IPR036864">
    <property type="entry name" value="Zn2-C6_fun-type_DNA-bd_sf"/>
</dbReference>
<evidence type="ECO:0000259" key="3">
    <source>
        <dbReference type="PROSITE" id="PS50048"/>
    </source>
</evidence>
<organism evidence="4 5">
    <name type="scientific">Didymosphaeria variabile</name>
    <dbReference type="NCBI Taxonomy" id="1932322"/>
    <lineage>
        <taxon>Eukaryota</taxon>
        <taxon>Fungi</taxon>
        <taxon>Dikarya</taxon>
        <taxon>Ascomycota</taxon>
        <taxon>Pezizomycotina</taxon>
        <taxon>Dothideomycetes</taxon>
        <taxon>Pleosporomycetidae</taxon>
        <taxon>Pleosporales</taxon>
        <taxon>Massarineae</taxon>
        <taxon>Didymosphaeriaceae</taxon>
        <taxon>Didymosphaeria</taxon>
    </lineage>
</organism>
<dbReference type="InterPro" id="IPR001138">
    <property type="entry name" value="Zn2Cys6_DnaBD"/>
</dbReference>
<dbReference type="CDD" id="cd00067">
    <property type="entry name" value="GAL4"/>
    <property type="match status" value="1"/>
</dbReference>
<accession>A0A9W8XQ56</accession>
<keyword evidence="5" id="KW-1185">Reference proteome</keyword>
<evidence type="ECO:0000256" key="1">
    <source>
        <dbReference type="ARBA" id="ARBA00023242"/>
    </source>
</evidence>
<reference evidence="4" key="1">
    <citation type="submission" date="2022-10" db="EMBL/GenBank/DDBJ databases">
        <title>Tapping the CABI collections for fungal endophytes: first genome assemblies for Collariella, Neodidymelliopsis, Ascochyta clinopodiicola, Didymella pomorum, Didymosphaeria variabile, Neocosmospora piperis and Neocucurbitaria cava.</title>
        <authorList>
            <person name="Hill R."/>
        </authorList>
    </citation>
    <scope>NUCLEOTIDE SEQUENCE</scope>
    <source>
        <strain evidence="4">IMI 356815</strain>
    </source>
</reference>
<evidence type="ECO:0000313" key="4">
    <source>
        <dbReference type="EMBL" id="KAJ4356257.1"/>
    </source>
</evidence>
<dbReference type="AlphaFoldDB" id="A0A9W8XQ56"/>
<dbReference type="PANTHER" id="PTHR47785">
    <property type="entry name" value="ZN(II)2CYS6 TRANSCRIPTION FACTOR (EUROFUNG)-RELATED-RELATED"/>
    <property type="match status" value="1"/>
</dbReference>
<name>A0A9W8XQ56_9PLEO</name>
<dbReference type="SUPFAM" id="SSF57701">
    <property type="entry name" value="Zn2/Cys6 DNA-binding domain"/>
    <property type="match status" value="1"/>
</dbReference>
<feature type="region of interest" description="Disordered" evidence="2">
    <location>
        <begin position="1"/>
        <end position="30"/>
    </location>
</feature>
<dbReference type="PANTHER" id="PTHR47785:SF5">
    <property type="entry name" value="ZN(II)2CYS6 TRANSCRIPTION FACTOR (EUROFUNG)"/>
    <property type="match status" value="1"/>
</dbReference>
<keyword evidence="1" id="KW-0539">Nucleus</keyword>
<dbReference type="Gene3D" id="4.10.240.10">
    <property type="entry name" value="Zn(2)-C6 fungal-type DNA-binding domain"/>
    <property type="match status" value="1"/>
</dbReference>
<sequence>MNDDAYLDQISPTSAGEARDTHAPTRQPPLTQPLAEFEQHIVHNRLGTYANHLTDAPSRKRPRPTKSRPDVAYARKRATAACNLCRSRKIKCNNARPSCSACVAASSMCVYGDPQDQSSILILDRLNQVLSKLDHIDTPTTPSTSAATRTTLGLQSTDLQANALTLQDQSDQLKIPSRRTTADAVLKWPVFQNRWPANYLTNAIFEAENSEYDSDLDIPPPQEQTRSKLGIGGVDEDSIPYLVRRFIELVHIKNPILDVKTISAYANHVAESGLGWDPPSCLVVSIPRNFRLATNFCKLVACALGCVAESFDIPPGSSTNSLERDGSRLHNAEAYYNMARKRFGFLDTGVLVSQCHFLAGVYLMYTLRPLLAWTKFQEASRSYHLYLQCQLRRPPHVPADSALAKRRALEQRLYWSCYKSECELRVELDLPNSSLADFNYPDMHPSPPNLESVDEPSPQMTIFEDGHYRATNHDSLHHLREQQQQSWFYYLTEITLRRITNNVLNMLYADSYVYWSEQVLRSKRKAAEEFNEQLLNWYGLGSEFAFQPTDRSYFRYTSVPDQIRFNEEEFHCEELPYMIQIRFVHLQSIIGLPFLYHAIHSPPNAPCQSIVQPLAQQAVNKCIRQISNIKGSHRHHGTWNWTRSNTTSALVVIASATSSNVTLPPDWKHLVRNAIEQLRFWEAERSGLLSRAIEVLENALHTHVGTAGHDDSTS</sequence>
<dbReference type="PROSITE" id="PS50048">
    <property type="entry name" value="ZN2_CY6_FUNGAL_2"/>
    <property type="match status" value="1"/>
</dbReference>
<dbReference type="InterPro" id="IPR053181">
    <property type="entry name" value="EcdB-like_regulator"/>
</dbReference>
<dbReference type="Pfam" id="PF00172">
    <property type="entry name" value="Zn_clus"/>
    <property type="match status" value="1"/>
</dbReference>
<gene>
    <name evidence="4" type="ORF">N0V89_004288</name>
</gene>
<dbReference type="RefSeq" id="XP_056073383.1">
    <property type="nucleotide sequence ID" value="XM_056213075.1"/>
</dbReference>
<evidence type="ECO:0000313" key="5">
    <source>
        <dbReference type="Proteomes" id="UP001140513"/>
    </source>
</evidence>
<feature type="domain" description="Zn(2)-C6 fungal-type" evidence="3">
    <location>
        <begin position="81"/>
        <end position="111"/>
    </location>
</feature>
<feature type="region of interest" description="Disordered" evidence="2">
    <location>
        <begin position="49"/>
        <end position="71"/>
    </location>
</feature>
<dbReference type="EMBL" id="JAPEUX010000003">
    <property type="protein sequence ID" value="KAJ4356257.1"/>
    <property type="molecule type" value="Genomic_DNA"/>
</dbReference>
<protein>
    <recommendedName>
        <fullName evidence="3">Zn(2)-C6 fungal-type domain-containing protein</fullName>
    </recommendedName>
</protein>
<dbReference type="GeneID" id="80907818"/>
<evidence type="ECO:0000256" key="2">
    <source>
        <dbReference type="SAM" id="MobiDB-lite"/>
    </source>
</evidence>
<dbReference type="Proteomes" id="UP001140513">
    <property type="component" value="Unassembled WGS sequence"/>
</dbReference>
<dbReference type="CDD" id="cd12148">
    <property type="entry name" value="fungal_TF_MHR"/>
    <property type="match status" value="1"/>
</dbReference>
<dbReference type="SMART" id="SM00066">
    <property type="entry name" value="GAL4"/>
    <property type="match status" value="1"/>
</dbReference>